<evidence type="ECO:0000313" key="2">
    <source>
        <dbReference type="EMBL" id="KXG21120.2"/>
    </source>
</evidence>
<reference evidence="2 3" key="1">
    <citation type="journal article" date="2009" name="Nature">
        <title>The Sorghum bicolor genome and the diversification of grasses.</title>
        <authorList>
            <person name="Paterson A.H."/>
            <person name="Bowers J.E."/>
            <person name="Bruggmann R."/>
            <person name="Dubchak I."/>
            <person name="Grimwood J."/>
            <person name="Gundlach H."/>
            <person name="Haberer G."/>
            <person name="Hellsten U."/>
            <person name="Mitros T."/>
            <person name="Poliakov A."/>
            <person name="Schmutz J."/>
            <person name="Spannagl M."/>
            <person name="Tang H."/>
            <person name="Wang X."/>
            <person name="Wicker T."/>
            <person name="Bharti A.K."/>
            <person name="Chapman J."/>
            <person name="Feltus F.A."/>
            <person name="Gowik U."/>
            <person name="Grigoriev I.V."/>
            <person name="Lyons E."/>
            <person name="Maher C.A."/>
            <person name="Martis M."/>
            <person name="Narechania A."/>
            <person name="Otillar R.P."/>
            <person name="Penning B.W."/>
            <person name="Salamov A.A."/>
            <person name="Wang Y."/>
            <person name="Zhang L."/>
            <person name="Carpita N.C."/>
            <person name="Freeling M."/>
            <person name="Gingle A.R."/>
            <person name="Hash C.T."/>
            <person name="Keller B."/>
            <person name="Klein P."/>
            <person name="Kresovich S."/>
            <person name="McCann M.C."/>
            <person name="Ming R."/>
            <person name="Peterson D.G."/>
            <person name="Mehboob-ur-Rahman"/>
            <person name="Ware D."/>
            <person name="Westhoff P."/>
            <person name="Mayer K.F."/>
            <person name="Messing J."/>
            <person name="Rokhsar D.S."/>
        </authorList>
    </citation>
    <scope>NUCLEOTIDE SEQUENCE [LARGE SCALE GENOMIC DNA]</scope>
    <source>
        <strain evidence="3">cv. BTx623</strain>
    </source>
</reference>
<reference evidence="3" key="2">
    <citation type="journal article" date="2018" name="Plant J.">
        <title>The Sorghum bicolor reference genome: improved assembly, gene annotations, a transcriptome atlas, and signatures of genome organization.</title>
        <authorList>
            <person name="McCormick R.F."/>
            <person name="Truong S.K."/>
            <person name="Sreedasyam A."/>
            <person name="Jenkins J."/>
            <person name="Shu S."/>
            <person name="Sims D."/>
            <person name="Kennedy M."/>
            <person name="Amirebrahimi M."/>
            <person name="Weers B.D."/>
            <person name="McKinley B."/>
            <person name="Mattison A."/>
            <person name="Morishige D.T."/>
            <person name="Grimwood J."/>
            <person name="Schmutz J."/>
            <person name="Mullet J.E."/>
        </authorList>
    </citation>
    <scope>NUCLEOTIDE SEQUENCE [LARGE SCALE GENOMIC DNA]</scope>
    <source>
        <strain evidence="3">cv. BTx623</strain>
    </source>
</reference>
<sequence length="80" mass="8533">MGRQGSNSAGEPGGRPPPFPHLSHGRPLRHGVAWPAHSAWPPSATVTAPSAREFLQPDGVALLFLDPSTCWSWSSLNSLH</sequence>
<name>A0A1B6P5X6_SORBI</name>
<gene>
    <name evidence="2" type="ORF">SORBI_3009G017666</name>
</gene>
<protein>
    <submittedName>
        <fullName evidence="2">Uncharacterized protein</fullName>
    </submittedName>
</protein>
<proteinExistence type="predicted"/>
<feature type="region of interest" description="Disordered" evidence="1">
    <location>
        <begin position="1"/>
        <end position="29"/>
    </location>
</feature>
<dbReference type="Gramene" id="KXG21120">
    <property type="protein sequence ID" value="KXG21120"/>
    <property type="gene ID" value="SORBI_3009G017666"/>
</dbReference>
<organism evidence="2 3">
    <name type="scientific">Sorghum bicolor</name>
    <name type="common">Sorghum</name>
    <name type="synonym">Sorghum vulgare</name>
    <dbReference type="NCBI Taxonomy" id="4558"/>
    <lineage>
        <taxon>Eukaryota</taxon>
        <taxon>Viridiplantae</taxon>
        <taxon>Streptophyta</taxon>
        <taxon>Embryophyta</taxon>
        <taxon>Tracheophyta</taxon>
        <taxon>Spermatophyta</taxon>
        <taxon>Magnoliopsida</taxon>
        <taxon>Liliopsida</taxon>
        <taxon>Poales</taxon>
        <taxon>Poaceae</taxon>
        <taxon>PACMAD clade</taxon>
        <taxon>Panicoideae</taxon>
        <taxon>Andropogonodae</taxon>
        <taxon>Andropogoneae</taxon>
        <taxon>Sorghinae</taxon>
        <taxon>Sorghum</taxon>
    </lineage>
</organism>
<accession>A0A1B6P5X6</accession>
<evidence type="ECO:0000313" key="3">
    <source>
        <dbReference type="Proteomes" id="UP000000768"/>
    </source>
</evidence>
<evidence type="ECO:0000256" key="1">
    <source>
        <dbReference type="SAM" id="MobiDB-lite"/>
    </source>
</evidence>
<dbReference type="InParanoid" id="A0A1B6P5X6"/>
<keyword evidence="3" id="KW-1185">Reference proteome</keyword>
<dbReference type="Proteomes" id="UP000000768">
    <property type="component" value="Chromosome 9"/>
</dbReference>
<dbReference type="EMBL" id="CM000768">
    <property type="protein sequence ID" value="KXG21120.2"/>
    <property type="molecule type" value="Genomic_DNA"/>
</dbReference>
<dbReference type="AlphaFoldDB" id="A0A1B6P5X6"/>